<proteinExistence type="predicted"/>
<name>A0A5E8HHR7_9LEPT</name>
<protein>
    <submittedName>
        <fullName evidence="1">Uncharacterized protein</fullName>
    </submittedName>
</protein>
<organism evidence="1 2">
    <name type="scientific">Leptospira yanagawae serovar Saopaulo str. Sao Paulo = ATCC 700523</name>
    <dbReference type="NCBI Taxonomy" id="1249483"/>
    <lineage>
        <taxon>Bacteria</taxon>
        <taxon>Pseudomonadati</taxon>
        <taxon>Spirochaetota</taxon>
        <taxon>Spirochaetia</taxon>
        <taxon>Leptospirales</taxon>
        <taxon>Leptospiraceae</taxon>
        <taxon>Leptospira</taxon>
    </lineage>
</organism>
<comment type="caution">
    <text evidence="1">The sequence shown here is derived from an EMBL/GenBank/DDBJ whole genome shotgun (WGS) entry which is preliminary data.</text>
</comment>
<accession>A0A5E8HHR7</accession>
<dbReference type="Proteomes" id="UP000013996">
    <property type="component" value="Unassembled WGS sequence"/>
</dbReference>
<reference evidence="1 2" key="1">
    <citation type="submission" date="2013-04" db="EMBL/GenBank/DDBJ databases">
        <authorList>
            <person name="Harkins D.M."/>
            <person name="Durkin A.S."/>
            <person name="Brinkac L.M."/>
            <person name="Haft D.H."/>
            <person name="Selengut J.D."/>
            <person name="Sanka R."/>
            <person name="DePew J."/>
            <person name="Purushe J."/>
            <person name="Hartskeerl R.A."/>
            <person name="Ahmed A."/>
            <person name="van der Linden H."/>
            <person name="Goris M.G.A."/>
            <person name="Vinetz J.M."/>
            <person name="Sutton G.G."/>
            <person name="Nierman W.C."/>
            <person name="Fouts D.E."/>
        </authorList>
    </citation>
    <scope>NUCLEOTIDE SEQUENCE [LARGE SCALE GENOMIC DNA]</scope>
    <source>
        <strain evidence="1 2">Sao Paulo</strain>
    </source>
</reference>
<dbReference type="AlphaFoldDB" id="A0A5E8HHR7"/>
<evidence type="ECO:0000313" key="2">
    <source>
        <dbReference type="Proteomes" id="UP000013996"/>
    </source>
</evidence>
<dbReference type="STRING" id="1249483.LEP1GSC202_3843"/>
<gene>
    <name evidence="1" type="ORF">LEP1GSC202_3843</name>
</gene>
<dbReference type="EMBL" id="AOGX02000008">
    <property type="protein sequence ID" value="EOQ90407.1"/>
    <property type="molecule type" value="Genomic_DNA"/>
</dbReference>
<sequence length="63" mass="7479">MELDHFSFQSLPTNDPQLSFGLEESIEPIFKNYDRPFSFDSKPLPYPFNSLHYQRRPVSPLFN</sequence>
<evidence type="ECO:0000313" key="1">
    <source>
        <dbReference type="EMBL" id="EOQ90407.1"/>
    </source>
</evidence>